<evidence type="ECO:0000256" key="1">
    <source>
        <dbReference type="SAM" id="SignalP"/>
    </source>
</evidence>
<dbReference type="AlphaFoldDB" id="A0AA40KAB3"/>
<sequence length="77" mass="8484">MQISFSTTCLGVLGLFIPPATLETAQRVLKMKCDPTQLPRTGHYGSVPANEIRLSRSNNKFELDSFARQTCTSSALH</sequence>
<protein>
    <recommendedName>
        <fullName evidence="4">Secreted protein</fullName>
    </recommendedName>
</protein>
<name>A0AA40KAB3_9PEZI</name>
<dbReference type="Proteomes" id="UP001172155">
    <property type="component" value="Unassembled WGS sequence"/>
</dbReference>
<evidence type="ECO:0000313" key="2">
    <source>
        <dbReference type="EMBL" id="KAK0751232.1"/>
    </source>
</evidence>
<feature type="signal peptide" evidence="1">
    <location>
        <begin position="1"/>
        <end position="22"/>
    </location>
</feature>
<keyword evidence="1" id="KW-0732">Signal</keyword>
<proteinExistence type="predicted"/>
<accession>A0AA40KAB3</accession>
<reference evidence="2" key="1">
    <citation type="submission" date="2023-06" db="EMBL/GenBank/DDBJ databases">
        <title>Genome-scale phylogeny and comparative genomics of the fungal order Sordariales.</title>
        <authorList>
            <consortium name="Lawrence Berkeley National Laboratory"/>
            <person name="Hensen N."/>
            <person name="Bonometti L."/>
            <person name="Westerberg I."/>
            <person name="Brannstrom I.O."/>
            <person name="Guillou S."/>
            <person name="Cros-Aarteil S."/>
            <person name="Calhoun S."/>
            <person name="Haridas S."/>
            <person name="Kuo A."/>
            <person name="Mondo S."/>
            <person name="Pangilinan J."/>
            <person name="Riley R."/>
            <person name="LaButti K."/>
            <person name="Andreopoulos B."/>
            <person name="Lipzen A."/>
            <person name="Chen C."/>
            <person name="Yanf M."/>
            <person name="Daum C."/>
            <person name="Ng V."/>
            <person name="Clum A."/>
            <person name="Steindorff A."/>
            <person name="Ohm R."/>
            <person name="Martin F."/>
            <person name="Silar P."/>
            <person name="Natvig D."/>
            <person name="Lalanne C."/>
            <person name="Gautier V."/>
            <person name="Ament-velasquez S.L."/>
            <person name="Kruys A."/>
            <person name="Hutchinson M.I."/>
            <person name="Powell A.J."/>
            <person name="Barry K."/>
            <person name="Miller A.N."/>
            <person name="Grigoriev I.V."/>
            <person name="Debuchy R."/>
            <person name="Gladieux P."/>
            <person name="Thoren M.H."/>
            <person name="Johannesson H."/>
        </authorList>
    </citation>
    <scope>NUCLEOTIDE SEQUENCE</scope>
    <source>
        <strain evidence="2">SMH3187-1</strain>
    </source>
</reference>
<feature type="chain" id="PRO_5041263193" description="Secreted protein" evidence="1">
    <location>
        <begin position="23"/>
        <end position="77"/>
    </location>
</feature>
<dbReference type="EMBL" id="JAUKUD010000002">
    <property type="protein sequence ID" value="KAK0751232.1"/>
    <property type="molecule type" value="Genomic_DNA"/>
</dbReference>
<keyword evidence="3" id="KW-1185">Reference proteome</keyword>
<comment type="caution">
    <text evidence="2">The sequence shown here is derived from an EMBL/GenBank/DDBJ whole genome shotgun (WGS) entry which is preliminary data.</text>
</comment>
<organism evidence="2 3">
    <name type="scientific">Schizothecium vesticola</name>
    <dbReference type="NCBI Taxonomy" id="314040"/>
    <lineage>
        <taxon>Eukaryota</taxon>
        <taxon>Fungi</taxon>
        <taxon>Dikarya</taxon>
        <taxon>Ascomycota</taxon>
        <taxon>Pezizomycotina</taxon>
        <taxon>Sordariomycetes</taxon>
        <taxon>Sordariomycetidae</taxon>
        <taxon>Sordariales</taxon>
        <taxon>Schizotheciaceae</taxon>
        <taxon>Schizothecium</taxon>
    </lineage>
</organism>
<evidence type="ECO:0008006" key="4">
    <source>
        <dbReference type="Google" id="ProtNLM"/>
    </source>
</evidence>
<evidence type="ECO:0000313" key="3">
    <source>
        <dbReference type="Proteomes" id="UP001172155"/>
    </source>
</evidence>
<gene>
    <name evidence="2" type="ORF">B0T18DRAFT_402079</name>
</gene>